<keyword evidence="3 6" id="KW-1133">Transmembrane helix</keyword>
<dbReference type="PANTHER" id="PTHR10924:SF6">
    <property type="entry name" value="SOLUTE CARRIER FAMILY 49 MEMBER A3"/>
    <property type="match status" value="1"/>
</dbReference>
<feature type="transmembrane region" description="Helical" evidence="6">
    <location>
        <begin position="50"/>
        <end position="72"/>
    </location>
</feature>
<dbReference type="Gene3D" id="1.20.1250.20">
    <property type="entry name" value="MFS general substrate transporter like domains"/>
    <property type="match status" value="1"/>
</dbReference>
<evidence type="ECO:0000256" key="5">
    <source>
        <dbReference type="SAM" id="MobiDB-lite"/>
    </source>
</evidence>
<gene>
    <name evidence="7" type="ORF">FJAP1339_LOCUS4316</name>
</gene>
<sequence>MEGEDQGSGSRRTKGSSSRGSRRDRRAKGEKGEERSSRKRPAQKYGSQQGCWVTMLMMCSLIFVNGTMFLTFSQVDELCVQHVYDVVGVLAAEYLCLVFLIMYPIGSILANLITINHGMRQCVVTGGVLTALGIFLRVMSTFPAMGGKAEGGYDCLLIGEVFAGMAQPMLMNNILKLANYWFDSKERDWATKYMYMSQPVGLAFGLIISAIITHRKCDQNLLAWIYLTELFLAIAATGWAYLKFKSKPARPPSRSNEQMIKTTQDHLKKASLPNFMLKETLWVLKNPNFIFLMLSFAFLMSLIYGLLAAAAVDTLIIDYNFSRKDMVLFLSVTAAGGMFGIYVYGGFLAVMPSYHPMRKIGYLLSIPTVLFFDWWLDDSTAKCGTVGFFVLGMTLLPLLPITLETAAEITYDVPFEFVSGIMFSFGYLFTIGTYFMMTKIPPAKIDFFMLTPWYKLICLCLAGAAASFSILAFGKYNRRHVDEYGSADRGVTKPLMADAEGNATSEV</sequence>
<dbReference type="EMBL" id="HBHR01008948">
    <property type="protein sequence ID" value="CAD9861794.1"/>
    <property type="molecule type" value="Transcribed_RNA"/>
</dbReference>
<proteinExistence type="predicted"/>
<dbReference type="InterPro" id="IPR049680">
    <property type="entry name" value="FLVCR1-2_SLC49-like"/>
</dbReference>
<dbReference type="GO" id="GO:0022857">
    <property type="term" value="F:transmembrane transporter activity"/>
    <property type="evidence" value="ECO:0007669"/>
    <property type="project" value="InterPro"/>
</dbReference>
<feature type="transmembrane region" description="Helical" evidence="6">
    <location>
        <begin position="224"/>
        <end position="242"/>
    </location>
</feature>
<evidence type="ECO:0000256" key="4">
    <source>
        <dbReference type="ARBA" id="ARBA00023136"/>
    </source>
</evidence>
<accession>A0A7S2Y066</accession>
<dbReference type="InterPro" id="IPR036259">
    <property type="entry name" value="MFS_trans_sf"/>
</dbReference>
<feature type="transmembrane region" description="Helical" evidence="6">
    <location>
        <begin position="92"/>
        <end position="115"/>
    </location>
</feature>
<feature type="transmembrane region" description="Helical" evidence="6">
    <location>
        <begin position="360"/>
        <end position="376"/>
    </location>
</feature>
<feature type="compositionally biased region" description="Basic and acidic residues" evidence="5">
    <location>
        <begin position="27"/>
        <end position="36"/>
    </location>
</feature>
<feature type="transmembrane region" description="Helical" evidence="6">
    <location>
        <begin position="289"/>
        <end position="316"/>
    </location>
</feature>
<keyword evidence="4 6" id="KW-0472">Membrane</keyword>
<protein>
    <recommendedName>
        <fullName evidence="8">Major facilitator superfamily (MFS) profile domain-containing protein</fullName>
    </recommendedName>
</protein>
<evidence type="ECO:0000313" key="7">
    <source>
        <dbReference type="EMBL" id="CAD9861794.1"/>
    </source>
</evidence>
<comment type="subcellular location">
    <subcellularLocation>
        <location evidence="1">Membrane</location>
        <topology evidence="1">Multi-pass membrane protein</topology>
    </subcellularLocation>
</comment>
<evidence type="ECO:0000256" key="2">
    <source>
        <dbReference type="ARBA" id="ARBA00022692"/>
    </source>
</evidence>
<dbReference type="SUPFAM" id="SSF103473">
    <property type="entry name" value="MFS general substrate transporter"/>
    <property type="match status" value="1"/>
</dbReference>
<feature type="region of interest" description="Disordered" evidence="5">
    <location>
        <begin position="1"/>
        <end position="42"/>
    </location>
</feature>
<dbReference type="GO" id="GO:0016020">
    <property type="term" value="C:membrane"/>
    <property type="evidence" value="ECO:0007669"/>
    <property type="project" value="UniProtKB-SubCell"/>
</dbReference>
<dbReference type="PANTHER" id="PTHR10924">
    <property type="entry name" value="MAJOR FACILITATOR SUPERFAMILY PROTEIN-RELATED"/>
    <property type="match status" value="1"/>
</dbReference>
<feature type="compositionally biased region" description="Low complexity" evidence="5">
    <location>
        <begin position="7"/>
        <end position="19"/>
    </location>
</feature>
<evidence type="ECO:0000256" key="3">
    <source>
        <dbReference type="ARBA" id="ARBA00022989"/>
    </source>
</evidence>
<evidence type="ECO:0008006" key="8">
    <source>
        <dbReference type="Google" id="ProtNLM"/>
    </source>
</evidence>
<evidence type="ECO:0000256" key="1">
    <source>
        <dbReference type="ARBA" id="ARBA00004141"/>
    </source>
</evidence>
<dbReference type="InterPro" id="IPR011701">
    <property type="entry name" value="MFS"/>
</dbReference>
<feature type="transmembrane region" description="Helical" evidence="6">
    <location>
        <begin position="193"/>
        <end position="212"/>
    </location>
</feature>
<keyword evidence="2 6" id="KW-0812">Transmembrane</keyword>
<evidence type="ECO:0000256" key="6">
    <source>
        <dbReference type="SAM" id="Phobius"/>
    </source>
</evidence>
<feature type="transmembrane region" description="Helical" evidence="6">
    <location>
        <begin position="383"/>
        <end position="403"/>
    </location>
</feature>
<feature type="transmembrane region" description="Helical" evidence="6">
    <location>
        <begin position="122"/>
        <end position="140"/>
    </location>
</feature>
<dbReference type="Pfam" id="PF07690">
    <property type="entry name" value="MFS_1"/>
    <property type="match status" value="1"/>
</dbReference>
<dbReference type="AlphaFoldDB" id="A0A7S2Y066"/>
<organism evidence="7">
    <name type="scientific">Fibrocapsa japonica</name>
    <dbReference type="NCBI Taxonomy" id="94617"/>
    <lineage>
        <taxon>Eukaryota</taxon>
        <taxon>Sar</taxon>
        <taxon>Stramenopiles</taxon>
        <taxon>Ochrophyta</taxon>
        <taxon>Raphidophyceae</taxon>
        <taxon>Chattonellales</taxon>
        <taxon>Chattonellaceae</taxon>
        <taxon>Fibrocapsa</taxon>
    </lineage>
</organism>
<feature type="transmembrane region" description="Helical" evidence="6">
    <location>
        <begin position="415"/>
        <end position="435"/>
    </location>
</feature>
<feature type="transmembrane region" description="Helical" evidence="6">
    <location>
        <begin position="456"/>
        <end position="474"/>
    </location>
</feature>
<reference evidence="7" key="1">
    <citation type="submission" date="2021-01" db="EMBL/GenBank/DDBJ databases">
        <authorList>
            <person name="Corre E."/>
            <person name="Pelletier E."/>
            <person name="Niang G."/>
            <person name="Scheremetjew M."/>
            <person name="Finn R."/>
            <person name="Kale V."/>
            <person name="Holt S."/>
            <person name="Cochrane G."/>
            <person name="Meng A."/>
            <person name="Brown T."/>
            <person name="Cohen L."/>
        </authorList>
    </citation>
    <scope>NUCLEOTIDE SEQUENCE</scope>
    <source>
        <strain evidence="7">CCMP1661</strain>
    </source>
</reference>
<feature type="transmembrane region" description="Helical" evidence="6">
    <location>
        <begin position="328"/>
        <end position="354"/>
    </location>
</feature>
<name>A0A7S2Y066_9STRA</name>